<evidence type="ECO:0000313" key="3">
    <source>
        <dbReference type="Proteomes" id="UP000187406"/>
    </source>
</evidence>
<dbReference type="Pfam" id="PF26138">
    <property type="entry name" value="DUF8040"/>
    <property type="match status" value="1"/>
</dbReference>
<dbReference type="InterPro" id="IPR058353">
    <property type="entry name" value="DUF8040"/>
</dbReference>
<dbReference type="InParanoid" id="A0A1Q3BUS1"/>
<evidence type="ECO:0000259" key="1">
    <source>
        <dbReference type="Pfam" id="PF26138"/>
    </source>
</evidence>
<dbReference type="PANTHER" id="PTHR22930:SF262">
    <property type="entry name" value="MYB_SANT-LIKE DOMAIN, HARBINGER TRANSPOSASE-DERIVED NUCLEASE DOMAIN PROTEIN-RELATED"/>
    <property type="match status" value="1"/>
</dbReference>
<proteinExistence type="predicted"/>
<gene>
    <name evidence="2" type="ORF">CFOL_v3_15159</name>
</gene>
<accession>A0A1Q3BUS1</accession>
<comment type="caution">
    <text evidence="2">The sequence shown here is derived from an EMBL/GenBank/DDBJ whole genome shotgun (WGS) entry which is preliminary data.</text>
</comment>
<name>A0A1Q3BUS1_CEPFO</name>
<dbReference type="EMBL" id="BDDD01000931">
    <property type="protein sequence ID" value="GAV71669.1"/>
    <property type="molecule type" value="Genomic_DNA"/>
</dbReference>
<protein>
    <recommendedName>
        <fullName evidence="1">DUF8040 domain-containing protein</fullName>
    </recommendedName>
</protein>
<dbReference type="Proteomes" id="UP000187406">
    <property type="component" value="Unassembled WGS sequence"/>
</dbReference>
<keyword evidence="3" id="KW-1185">Reference proteome</keyword>
<dbReference type="AlphaFoldDB" id="A0A1Q3BUS1"/>
<dbReference type="PANTHER" id="PTHR22930">
    <property type="match status" value="1"/>
</dbReference>
<dbReference type="OrthoDB" id="1681765at2759"/>
<sequence length="100" mass="12244">LHYSRYVSVEEKMAMFLTIIGHNECYVVIKRRFQHSSQTVHKYFHEVLNVMMKFAREMIMPTTFDTNLDIPETHKLLRRIFRVCYYKKIYVFCIIKVFNI</sequence>
<feature type="non-terminal residue" evidence="2">
    <location>
        <position position="1"/>
    </location>
</feature>
<reference evidence="3" key="1">
    <citation type="submission" date="2016-04" db="EMBL/GenBank/DDBJ databases">
        <title>Cephalotus genome sequencing.</title>
        <authorList>
            <person name="Fukushima K."/>
            <person name="Hasebe M."/>
            <person name="Fang X."/>
        </authorList>
    </citation>
    <scope>NUCLEOTIDE SEQUENCE [LARGE SCALE GENOMIC DNA]</scope>
    <source>
        <strain evidence="3">cv. St1</strain>
    </source>
</reference>
<dbReference type="InterPro" id="IPR045249">
    <property type="entry name" value="HARBI1-like"/>
</dbReference>
<evidence type="ECO:0000313" key="2">
    <source>
        <dbReference type="EMBL" id="GAV71669.1"/>
    </source>
</evidence>
<feature type="domain" description="DUF8040" evidence="1">
    <location>
        <begin position="1"/>
        <end position="53"/>
    </location>
</feature>
<organism evidence="2 3">
    <name type="scientific">Cephalotus follicularis</name>
    <name type="common">Albany pitcher plant</name>
    <dbReference type="NCBI Taxonomy" id="3775"/>
    <lineage>
        <taxon>Eukaryota</taxon>
        <taxon>Viridiplantae</taxon>
        <taxon>Streptophyta</taxon>
        <taxon>Embryophyta</taxon>
        <taxon>Tracheophyta</taxon>
        <taxon>Spermatophyta</taxon>
        <taxon>Magnoliopsida</taxon>
        <taxon>eudicotyledons</taxon>
        <taxon>Gunneridae</taxon>
        <taxon>Pentapetalae</taxon>
        <taxon>rosids</taxon>
        <taxon>fabids</taxon>
        <taxon>Oxalidales</taxon>
        <taxon>Cephalotaceae</taxon>
        <taxon>Cephalotus</taxon>
    </lineage>
</organism>